<evidence type="ECO:0000256" key="1">
    <source>
        <dbReference type="SAM" id="Coils"/>
    </source>
</evidence>
<dbReference type="Proteomes" id="UP001148018">
    <property type="component" value="Unassembled WGS sequence"/>
</dbReference>
<organism evidence="3 4">
    <name type="scientific">Muraenolepis orangiensis</name>
    <name type="common">Patagonian moray cod</name>
    <dbReference type="NCBI Taxonomy" id="630683"/>
    <lineage>
        <taxon>Eukaryota</taxon>
        <taxon>Metazoa</taxon>
        <taxon>Chordata</taxon>
        <taxon>Craniata</taxon>
        <taxon>Vertebrata</taxon>
        <taxon>Euteleostomi</taxon>
        <taxon>Actinopterygii</taxon>
        <taxon>Neopterygii</taxon>
        <taxon>Teleostei</taxon>
        <taxon>Neoteleostei</taxon>
        <taxon>Acanthomorphata</taxon>
        <taxon>Zeiogadaria</taxon>
        <taxon>Gadariae</taxon>
        <taxon>Gadiformes</taxon>
        <taxon>Muraenolepidoidei</taxon>
        <taxon>Muraenolepididae</taxon>
        <taxon>Muraenolepis</taxon>
    </lineage>
</organism>
<proteinExistence type="predicted"/>
<protein>
    <recommendedName>
        <fullName evidence="5">Thyroid transcription factor 1-associated protein 26</fullName>
    </recommendedName>
</protein>
<feature type="region of interest" description="Disordered" evidence="2">
    <location>
        <begin position="60"/>
        <end position="79"/>
    </location>
</feature>
<feature type="region of interest" description="Disordered" evidence="2">
    <location>
        <begin position="1"/>
        <end position="30"/>
    </location>
</feature>
<comment type="caution">
    <text evidence="3">The sequence shown here is derived from an EMBL/GenBank/DDBJ whole genome shotgun (WGS) entry which is preliminary data.</text>
</comment>
<evidence type="ECO:0000313" key="3">
    <source>
        <dbReference type="EMBL" id="KAJ3612172.1"/>
    </source>
</evidence>
<dbReference type="OrthoDB" id="5377144at2759"/>
<reference evidence="3" key="1">
    <citation type="submission" date="2022-07" db="EMBL/GenBank/DDBJ databases">
        <title>Chromosome-level genome of Muraenolepis orangiensis.</title>
        <authorList>
            <person name="Kim J."/>
        </authorList>
    </citation>
    <scope>NUCLEOTIDE SEQUENCE</scope>
    <source>
        <strain evidence="3">KU_S4_2022</strain>
        <tissue evidence="3">Muscle</tissue>
    </source>
</reference>
<dbReference type="Pfam" id="PF08524">
    <property type="entry name" value="rRNA_processing"/>
    <property type="match status" value="1"/>
</dbReference>
<accession>A0A9Q0ERG4</accession>
<evidence type="ECO:0000256" key="2">
    <source>
        <dbReference type="SAM" id="MobiDB-lite"/>
    </source>
</evidence>
<dbReference type="InterPro" id="IPR013730">
    <property type="entry name" value="Fyv7/TAP26"/>
</dbReference>
<keyword evidence="4" id="KW-1185">Reference proteome</keyword>
<dbReference type="PANTHER" id="PTHR15657:SF1">
    <property type="entry name" value="THYROID TRANSCRIPTION FACTOR 1-ASSOCIATED PROTEIN 26"/>
    <property type="match status" value="1"/>
</dbReference>
<evidence type="ECO:0000313" key="4">
    <source>
        <dbReference type="Proteomes" id="UP001148018"/>
    </source>
</evidence>
<name>A0A9Q0ERG4_9TELE</name>
<sequence>MNRGKYVPGQQRNSNRQTRGGPNKRKWIPDNKFYEGSVSEGQGFAFQRKTKVQHEYNKLLTKERRKNLPPKPKYTEEYPEHLRHLYMAESAKLKEEDLANKSKRTLSRMGGRQSTKTDEPGDADTGQQATGTEAPAVVPDVTASAAPEPGQEDPGQEDPEVKPGETPVAKEAEGEVCTEPAKPSLIIPMSNRMKKKLTRKTSYQIAQDECQEVNEQKRKKNEEILSIKKKKQDAVQKYKDKKKVMFQMLSRKTKKGQPNLNLQMEYLLQKIQGPPK</sequence>
<keyword evidence="1" id="KW-0175">Coiled coil</keyword>
<dbReference type="PRINTS" id="PR01854">
    <property type="entry name" value="BR22PROTEIN"/>
</dbReference>
<evidence type="ECO:0008006" key="5">
    <source>
        <dbReference type="Google" id="ProtNLM"/>
    </source>
</evidence>
<feature type="coiled-coil region" evidence="1">
    <location>
        <begin position="203"/>
        <end position="230"/>
    </location>
</feature>
<dbReference type="AlphaFoldDB" id="A0A9Q0ERG4"/>
<dbReference type="PANTHER" id="PTHR15657">
    <property type="entry name" value="THYROID TRANSCRIPTION FACTOR 1-ASSOCIATED PROTEIN 26"/>
    <property type="match status" value="1"/>
</dbReference>
<gene>
    <name evidence="3" type="ORF">NHX12_020449</name>
</gene>
<feature type="compositionally biased region" description="Polar residues" evidence="2">
    <location>
        <begin position="10"/>
        <end position="20"/>
    </location>
</feature>
<dbReference type="EMBL" id="JANIIK010000036">
    <property type="protein sequence ID" value="KAJ3612172.1"/>
    <property type="molecule type" value="Genomic_DNA"/>
</dbReference>
<feature type="compositionally biased region" description="Basic and acidic residues" evidence="2">
    <location>
        <begin position="159"/>
        <end position="173"/>
    </location>
</feature>
<feature type="region of interest" description="Disordered" evidence="2">
    <location>
        <begin position="93"/>
        <end position="181"/>
    </location>
</feature>
<dbReference type="GO" id="GO:0005634">
    <property type="term" value="C:nucleus"/>
    <property type="evidence" value="ECO:0007669"/>
    <property type="project" value="TreeGrafter"/>
</dbReference>